<feature type="domain" description="GST N-terminal" evidence="1">
    <location>
        <begin position="1"/>
        <end position="77"/>
    </location>
</feature>
<dbReference type="SUPFAM" id="SSF47616">
    <property type="entry name" value="GST C-terminal domain-like"/>
    <property type="match status" value="1"/>
</dbReference>
<dbReference type="Pfam" id="PF13409">
    <property type="entry name" value="GST_N_2"/>
    <property type="match status" value="1"/>
</dbReference>
<evidence type="ECO:0000313" key="4">
    <source>
        <dbReference type="Proteomes" id="UP001165383"/>
    </source>
</evidence>
<evidence type="ECO:0000259" key="2">
    <source>
        <dbReference type="PROSITE" id="PS50405"/>
    </source>
</evidence>
<dbReference type="Gene3D" id="3.40.30.10">
    <property type="entry name" value="Glutaredoxin"/>
    <property type="match status" value="1"/>
</dbReference>
<dbReference type="InterPro" id="IPR004046">
    <property type="entry name" value="GST_C"/>
</dbReference>
<evidence type="ECO:0000259" key="1">
    <source>
        <dbReference type="PROSITE" id="PS50404"/>
    </source>
</evidence>
<keyword evidence="4" id="KW-1185">Reference proteome</keyword>
<dbReference type="PANTHER" id="PTHR44051:SF8">
    <property type="entry name" value="GLUTATHIONE S-TRANSFERASE GSTA"/>
    <property type="match status" value="1"/>
</dbReference>
<dbReference type="PROSITE" id="PS50405">
    <property type="entry name" value="GST_CTER"/>
    <property type="match status" value="1"/>
</dbReference>
<reference evidence="3" key="1">
    <citation type="submission" date="2022-05" db="EMBL/GenBank/DDBJ databases">
        <authorList>
            <person name="Jo J.-H."/>
            <person name="Im W.-T."/>
        </authorList>
    </citation>
    <scope>NUCLEOTIDE SEQUENCE</scope>
    <source>
        <strain evidence="3">RB56-2</strain>
    </source>
</reference>
<dbReference type="Gene3D" id="1.20.1050.10">
    <property type="match status" value="1"/>
</dbReference>
<accession>A0ABT0SAK2</accession>
<dbReference type="SFLD" id="SFLDG00358">
    <property type="entry name" value="Main_(cytGST)"/>
    <property type="match status" value="1"/>
</dbReference>
<feature type="domain" description="GST C-terminal" evidence="2">
    <location>
        <begin position="81"/>
        <end position="203"/>
    </location>
</feature>
<dbReference type="InterPro" id="IPR036282">
    <property type="entry name" value="Glutathione-S-Trfase_C_sf"/>
</dbReference>
<name>A0ABT0SAK2_9SPHN</name>
<evidence type="ECO:0000313" key="3">
    <source>
        <dbReference type="EMBL" id="MCL6741429.1"/>
    </source>
</evidence>
<comment type="caution">
    <text evidence="3">The sequence shown here is derived from an EMBL/GenBank/DDBJ whole genome shotgun (WGS) entry which is preliminary data.</text>
</comment>
<dbReference type="Proteomes" id="UP001165383">
    <property type="component" value="Unassembled WGS sequence"/>
</dbReference>
<organism evidence="3 4">
    <name type="scientific">Sphingomonas brevis</name>
    <dbReference type="NCBI Taxonomy" id="2908206"/>
    <lineage>
        <taxon>Bacteria</taxon>
        <taxon>Pseudomonadati</taxon>
        <taxon>Pseudomonadota</taxon>
        <taxon>Alphaproteobacteria</taxon>
        <taxon>Sphingomonadales</taxon>
        <taxon>Sphingomonadaceae</taxon>
        <taxon>Sphingomonas</taxon>
    </lineage>
</organism>
<dbReference type="RefSeq" id="WP_249915813.1">
    <property type="nucleotide sequence ID" value="NZ_JAMGBB010000001.1"/>
</dbReference>
<dbReference type="PANTHER" id="PTHR44051">
    <property type="entry name" value="GLUTATHIONE S-TRANSFERASE-RELATED"/>
    <property type="match status" value="1"/>
</dbReference>
<dbReference type="InterPro" id="IPR010987">
    <property type="entry name" value="Glutathione-S-Trfase_C-like"/>
</dbReference>
<dbReference type="Pfam" id="PF00043">
    <property type="entry name" value="GST_C"/>
    <property type="match status" value="1"/>
</dbReference>
<protein>
    <submittedName>
        <fullName evidence="3">Glutathione S-transferase family protein</fullName>
    </submittedName>
</protein>
<dbReference type="InterPro" id="IPR040079">
    <property type="entry name" value="Glutathione_S-Trfase"/>
</dbReference>
<dbReference type="InterPro" id="IPR004045">
    <property type="entry name" value="Glutathione_S-Trfase_N"/>
</dbReference>
<dbReference type="InterPro" id="IPR036249">
    <property type="entry name" value="Thioredoxin-like_sf"/>
</dbReference>
<dbReference type="SUPFAM" id="SSF52833">
    <property type="entry name" value="Thioredoxin-like"/>
    <property type="match status" value="1"/>
</dbReference>
<proteinExistence type="predicted"/>
<sequence>MKLHVKTPAPSVLKVQIFLDECGHALQEVEVSDTRSPAFLKINPFGTVPVLETDSGEMISESLTICRHLHRQWHTGLFGDSEDEQLQVELWERRAELLVYAPAIEYVHQTHPMFVGHVEQHPEWAVVLAVRAQRALAAFNEQLERTLFIVGDSFSVADITAFLGVSAFTAFGAVDLSQYAALSRWAAAVGARPSMERLRALTT</sequence>
<dbReference type="SFLD" id="SFLDS00019">
    <property type="entry name" value="Glutathione_Transferase_(cytos"/>
    <property type="match status" value="1"/>
</dbReference>
<dbReference type="EMBL" id="JAMGBB010000001">
    <property type="protein sequence ID" value="MCL6741429.1"/>
    <property type="molecule type" value="Genomic_DNA"/>
</dbReference>
<dbReference type="PROSITE" id="PS50404">
    <property type="entry name" value="GST_NTER"/>
    <property type="match status" value="1"/>
</dbReference>
<gene>
    <name evidence="3" type="ORF">LZ518_09830</name>
</gene>